<organism evidence="1 2">
    <name type="scientific">Dictyobacter alpinus</name>
    <dbReference type="NCBI Taxonomy" id="2014873"/>
    <lineage>
        <taxon>Bacteria</taxon>
        <taxon>Bacillati</taxon>
        <taxon>Chloroflexota</taxon>
        <taxon>Ktedonobacteria</taxon>
        <taxon>Ktedonobacterales</taxon>
        <taxon>Dictyobacteraceae</taxon>
        <taxon>Dictyobacter</taxon>
    </lineage>
</organism>
<evidence type="ECO:0000313" key="1">
    <source>
        <dbReference type="EMBL" id="GCE25985.1"/>
    </source>
</evidence>
<comment type="caution">
    <text evidence="1">The sequence shown here is derived from an EMBL/GenBank/DDBJ whole genome shotgun (WGS) entry which is preliminary data.</text>
</comment>
<reference evidence="2" key="1">
    <citation type="submission" date="2018-12" db="EMBL/GenBank/DDBJ databases">
        <title>Tengunoibacter tsumagoiensis gen. nov., sp. nov., Dictyobacter kobayashii sp. nov., D. alpinus sp. nov., and D. joshuensis sp. nov. and description of Dictyobacteraceae fam. nov. within the order Ktedonobacterales isolated from Tengu-no-mugimeshi.</title>
        <authorList>
            <person name="Wang C.M."/>
            <person name="Zheng Y."/>
            <person name="Sakai Y."/>
            <person name="Toyoda A."/>
            <person name="Minakuchi Y."/>
            <person name="Abe K."/>
            <person name="Yokota A."/>
            <person name="Yabe S."/>
        </authorList>
    </citation>
    <scope>NUCLEOTIDE SEQUENCE [LARGE SCALE GENOMIC DNA]</scope>
    <source>
        <strain evidence="2">Uno16</strain>
    </source>
</reference>
<accession>A0A402B3Q8</accession>
<sequence>MSTVRKLLNRSRVATGAFGVLLVIVLTLLTGCGGDAQSTPAKTSSGDKGSQPVVAPTTKVAGYGTDQGCASDVIVTNPPKANVIALLSGTNEPTVFARTGDIIEFRFPFGKKWGKSATTPEGLTMENPAGYAVKSDKVCVWRFTAQKAGTYELHFSDRPLCKAGAMCPMHIIDVPVTLAVK</sequence>
<proteinExistence type="predicted"/>
<dbReference type="RefSeq" id="WP_126626504.1">
    <property type="nucleotide sequence ID" value="NZ_BIFT01000001.1"/>
</dbReference>
<dbReference type="PROSITE" id="PS51257">
    <property type="entry name" value="PROKAR_LIPOPROTEIN"/>
    <property type="match status" value="1"/>
</dbReference>
<evidence type="ECO:0000313" key="2">
    <source>
        <dbReference type="Proteomes" id="UP000287171"/>
    </source>
</evidence>
<dbReference type="OrthoDB" id="164526at2"/>
<keyword evidence="2" id="KW-1185">Reference proteome</keyword>
<gene>
    <name evidence="1" type="ORF">KDA_14690</name>
</gene>
<dbReference type="EMBL" id="BIFT01000001">
    <property type="protein sequence ID" value="GCE25985.1"/>
    <property type="molecule type" value="Genomic_DNA"/>
</dbReference>
<dbReference type="AlphaFoldDB" id="A0A402B3Q8"/>
<protein>
    <submittedName>
        <fullName evidence="1">Uncharacterized protein</fullName>
    </submittedName>
</protein>
<name>A0A402B3Q8_9CHLR</name>
<dbReference type="Proteomes" id="UP000287171">
    <property type="component" value="Unassembled WGS sequence"/>
</dbReference>